<dbReference type="AlphaFoldDB" id="A0A3D8PNS5"/>
<evidence type="ECO:0000313" key="2">
    <source>
        <dbReference type="Proteomes" id="UP000257143"/>
    </source>
</evidence>
<gene>
    <name evidence="1" type="ORF">CWR48_14000</name>
</gene>
<keyword evidence="2" id="KW-1185">Reference proteome</keyword>
<name>A0A3D8PNS5_9BACI</name>
<sequence length="96" mass="11464">MTQPLTAICDQCGKITDVVFKQRHHPNKVQETFFKCEHCHYHYTSFVTDSKVRKMQRNKDKLPVYEVDKRMELQTQINNRMGTLKYNLIQFGRADL</sequence>
<protein>
    <recommendedName>
        <fullName evidence="3">Transglycosylase</fullName>
    </recommendedName>
</protein>
<dbReference type="RefSeq" id="WP_115773872.1">
    <property type="nucleotide sequence ID" value="NZ_PIOC01000019.1"/>
</dbReference>
<reference evidence="2" key="1">
    <citation type="submission" date="2017-11" db="EMBL/GenBank/DDBJ databases">
        <authorList>
            <person name="Zhu W."/>
        </authorList>
    </citation>
    <scope>NUCLEOTIDE SEQUENCE [LARGE SCALE GENOMIC DNA]</scope>
    <source>
        <strain evidence="2">CAU 1183</strain>
    </source>
</reference>
<accession>A0A3D8PNS5</accession>
<dbReference type="EMBL" id="PIOC01000019">
    <property type="protein sequence ID" value="RDW17624.1"/>
    <property type="molecule type" value="Genomic_DNA"/>
</dbReference>
<dbReference type="OrthoDB" id="1918216at2"/>
<dbReference type="Proteomes" id="UP000257143">
    <property type="component" value="Unassembled WGS sequence"/>
</dbReference>
<proteinExistence type="predicted"/>
<organism evidence="1 2">
    <name type="scientific">Oceanobacillus arenosus</name>
    <dbReference type="NCBI Taxonomy" id="1229153"/>
    <lineage>
        <taxon>Bacteria</taxon>
        <taxon>Bacillati</taxon>
        <taxon>Bacillota</taxon>
        <taxon>Bacilli</taxon>
        <taxon>Bacillales</taxon>
        <taxon>Bacillaceae</taxon>
        <taxon>Oceanobacillus</taxon>
    </lineage>
</organism>
<comment type="caution">
    <text evidence="1">The sequence shown here is derived from an EMBL/GenBank/DDBJ whole genome shotgun (WGS) entry which is preliminary data.</text>
</comment>
<evidence type="ECO:0000313" key="1">
    <source>
        <dbReference type="EMBL" id="RDW17624.1"/>
    </source>
</evidence>
<evidence type="ECO:0008006" key="3">
    <source>
        <dbReference type="Google" id="ProtNLM"/>
    </source>
</evidence>